<reference evidence="2" key="2">
    <citation type="journal article" date="2017" name="Nat. Plants">
        <title>The Aegilops tauschii genome reveals multiple impacts of transposons.</title>
        <authorList>
            <person name="Zhao G."/>
            <person name="Zou C."/>
            <person name="Li K."/>
            <person name="Wang K."/>
            <person name="Li T."/>
            <person name="Gao L."/>
            <person name="Zhang X."/>
            <person name="Wang H."/>
            <person name="Yang Z."/>
            <person name="Liu X."/>
            <person name="Jiang W."/>
            <person name="Mao L."/>
            <person name="Kong X."/>
            <person name="Jiao Y."/>
            <person name="Jia J."/>
        </authorList>
    </citation>
    <scope>NUCLEOTIDE SEQUENCE [LARGE SCALE GENOMIC DNA]</scope>
    <source>
        <strain evidence="2">cv. AL8/78</strain>
    </source>
</reference>
<dbReference type="Proteomes" id="UP000015105">
    <property type="component" value="Chromosome 4D"/>
</dbReference>
<dbReference type="EnsemblPlants" id="AET4Gv20174300.11">
    <property type="protein sequence ID" value="AET4Gv20174300.11"/>
    <property type="gene ID" value="AET4Gv20174300"/>
</dbReference>
<dbReference type="EnsemblPlants" id="AET4Gv20174300.12">
    <property type="protein sequence ID" value="AET4Gv20174300.12"/>
    <property type="gene ID" value="AET4Gv20174300"/>
</dbReference>
<evidence type="ECO:0000313" key="2">
    <source>
        <dbReference type="Proteomes" id="UP000015105"/>
    </source>
</evidence>
<dbReference type="EnsemblPlants" id="AET4Gv20174300.17">
    <property type="protein sequence ID" value="AET4Gv20174300.17"/>
    <property type="gene ID" value="AET4Gv20174300"/>
</dbReference>
<keyword evidence="2" id="KW-1185">Reference proteome</keyword>
<evidence type="ECO:0000313" key="1">
    <source>
        <dbReference type="EnsemblPlants" id="AET4Gv20174300.11"/>
    </source>
</evidence>
<proteinExistence type="predicted"/>
<reference evidence="2" key="1">
    <citation type="journal article" date="2014" name="Science">
        <title>Ancient hybridizations among the ancestral genomes of bread wheat.</title>
        <authorList>
            <consortium name="International Wheat Genome Sequencing Consortium,"/>
            <person name="Marcussen T."/>
            <person name="Sandve S.R."/>
            <person name="Heier L."/>
            <person name="Spannagl M."/>
            <person name="Pfeifer M."/>
            <person name="Jakobsen K.S."/>
            <person name="Wulff B.B."/>
            <person name="Steuernagel B."/>
            <person name="Mayer K.F."/>
            <person name="Olsen O.A."/>
        </authorList>
    </citation>
    <scope>NUCLEOTIDE SEQUENCE [LARGE SCALE GENOMIC DNA]</scope>
    <source>
        <strain evidence="2">cv. AL8/78</strain>
    </source>
</reference>
<dbReference type="Gramene" id="AET4Gv20174300.17">
    <property type="protein sequence ID" value="AET4Gv20174300.17"/>
    <property type="gene ID" value="AET4Gv20174300"/>
</dbReference>
<sequence length="59" mass="6734">MFTDHYMFCCLLLNSQKNHAFASPSCGTTRPDPIISENMYYVYGSLHVLVEQDMQGSQL</sequence>
<organism evidence="1 2">
    <name type="scientific">Aegilops tauschii subsp. strangulata</name>
    <name type="common">Goatgrass</name>
    <dbReference type="NCBI Taxonomy" id="200361"/>
    <lineage>
        <taxon>Eukaryota</taxon>
        <taxon>Viridiplantae</taxon>
        <taxon>Streptophyta</taxon>
        <taxon>Embryophyta</taxon>
        <taxon>Tracheophyta</taxon>
        <taxon>Spermatophyta</taxon>
        <taxon>Magnoliopsida</taxon>
        <taxon>Liliopsida</taxon>
        <taxon>Poales</taxon>
        <taxon>Poaceae</taxon>
        <taxon>BOP clade</taxon>
        <taxon>Pooideae</taxon>
        <taxon>Triticodae</taxon>
        <taxon>Triticeae</taxon>
        <taxon>Triticinae</taxon>
        <taxon>Aegilops</taxon>
    </lineage>
</organism>
<reference evidence="1" key="3">
    <citation type="journal article" date="2017" name="Nature">
        <title>Genome sequence of the progenitor of the wheat D genome Aegilops tauschii.</title>
        <authorList>
            <person name="Luo M.C."/>
            <person name="Gu Y.Q."/>
            <person name="Puiu D."/>
            <person name="Wang H."/>
            <person name="Twardziok S.O."/>
            <person name="Deal K.R."/>
            <person name="Huo N."/>
            <person name="Zhu T."/>
            <person name="Wang L."/>
            <person name="Wang Y."/>
            <person name="McGuire P.E."/>
            <person name="Liu S."/>
            <person name="Long H."/>
            <person name="Ramasamy R.K."/>
            <person name="Rodriguez J.C."/>
            <person name="Van S.L."/>
            <person name="Yuan L."/>
            <person name="Wang Z."/>
            <person name="Xia Z."/>
            <person name="Xiao L."/>
            <person name="Anderson O.D."/>
            <person name="Ouyang S."/>
            <person name="Liang Y."/>
            <person name="Zimin A.V."/>
            <person name="Pertea G."/>
            <person name="Qi P."/>
            <person name="Bennetzen J.L."/>
            <person name="Dai X."/>
            <person name="Dawson M.W."/>
            <person name="Muller H.G."/>
            <person name="Kugler K."/>
            <person name="Rivarola-Duarte L."/>
            <person name="Spannagl M."/>
            <person name="Mayer K.F.X."/>
            <person name="Lu F.H."/>
            <person name="Bevan M.W."/>
            <person name="Leroy P."/>
            <person name="Li P."/>
            <person name="You F.M."/>
            <person name="Sun Q."/>
            <person name="Liu Z."/>
            <person name="Lyons E."/>
            <person name="Wicker T."/>
            <person name="Salzberg S.L."/>
            <person name="Devos K.M."/>
            <person name="Dvorak J."/>
        </authorList>
    </citation>
    <scope>NUCLEOTIDE SEQUENCE [LARGE SCALE GENOMIC DNA]</scope>
    <source>
        <strain evidence="1">cv. AL8/78</strain>
    </source>
</reference>
<protein>
    <submittedName>
        <fullName evidence="1">Uncharacterized protein</fullName>
    </submittedName>
</protein>
<accession>A0A453HG18</accession>
<reference evidence="1" key="5">
    <citation type="journal article" date="2021" name="G3 (Bethesda)">
        <title>Aegilops tauschii genome assembly Aet v5.0 features greater sequence contiguity and improved annotation.</title>
        <authorList>
            <person name="Wang L."/>
            <person name="Zhu T."/>
            <person name="Rodriguez J.C."/>
            <person name="Deal K.R."/>
            <person name="Dubcovsky J."/>
            <person name="McGuire P.E."/>
            <person name="Lux T."/>
            <person name="Spannagl M."/>
            <person name="Mayer K.F.X."/>
            <person name="Baldrich P."/>
            <person name="Meyers B.C."/>
            <person name="Huo N."/>
            <person name="Gu Y.Q."/>
            <person name="Zhou H."/>
            <person name="Devos K.M."/>
            <person name="Bennetzen J.L."/>
            <person name="Unver T."/>
            <person name="Budak H."/>
            <person name="Gulick P.J."/>
            <person name="Galiba G."/>
            <person name="Kalapos B."/>
            <person name="Nelson D.R."/>
            <person name="Li P."/>
            <person name="You F.M."/>
            <person name="Luo M.C."/>
            <person name="Dvorak J."/>
        </authorList>
    </citation>
    <scope>NUCLEOTIDE SEQUENCE [LARGE SCALE GENOMIC DNA]</scope>
    <source>
        <strain evidence="1">cv. AL8/78</strain>
    </source>
</reference>
<reference evidence="1" key="4">
    <citation type="submission" date="2019-03" db="UniProtKB">
        <authorList>
            <consortium name="EnsemblPlants"/>
        </authorList>
    </citation>
    <scope>IDENTIFICATION</scope>
</reference>
<dbReference type="Gramene" id="AET4Gv20174300.12">
    <property type="protein sequence ID" value="AET4Gv20174300.12"/>
    <property type="gene ID" value="AET4Gv20174300"/>
</dbReference>
<dbReference type="AlphaFoldDB" id="A0A453HG18"/>
<name>A0A453HG18_AEGTS</name>
<dbReference type="Gramene" id="AET4Gv20174300.11">
    <property type="protein sequence ID" value="AET4Gv20174300.11"/>
    <property type="gene ID" value="AET4Gv20174300"/>
</dbReference>